<keyword evidence="1" id="KW-0732">Signal</keyword>
<proteinExistence type="predicted"/>
<evidence type="ECO:0000313" key="2">
    <source>
        <dbReference type="EMBL" id="EOY20546.1"/>
    </source>
</evidence>
<accession>A0A061FTM6</accession>
<gene>
    <name evidence="2" type="ORF">TCM_011941</name>
</gene>
<dbReference type="EMBL" id="CM001881">
    <property type="protein sequence ID" value="EOY20546.1"/>
    <property type="molecule type" value="Genomic_DNA"/>
</dbReference>
<feature type="signal peptide" evidence="1">
    <location>
        <begin position="1"/>
        <end position="21"/>
    </location>
</feature>
<evidence type="ECO:0000313" key="3">
    <source>
        <dbReference type="Proteomes" id="UP000026915"/>
    </source>
</evidence>
<keyword evidence="3" id="KW-1185">Reference proteome</keyword>
<evidence type="ECO:0008006" key="4">
    <source>
        <dbReference type="Google" id="ProtNLM"/>
    </source>
</evidence>
<feature type="chain" id="PRO_5001598566" description="HAT C-terminal dimerisation domain-containing protein" evidence="1">
    <location>
        <begin position="22"/>
        <end position="85"/>
    </location>
</feature>
<evidence type="ECO:0000256" key="1">
    <source>
        <dbReference type="SAM" id="SignalP"/>
    </source>
</evidence>
<protein>
    <recommendedName>
        <fullName evidence="4">HAT C-terminal dimerisation domain-containing protein</fullName>
    </recommendedName>
</protein>
<dbReference type="Proteomes" id="UP000026915">
    <property type="component" value="Chromosome 3"/>
</dbReference>
<reference evidence="2 3" key="1">
    <citation type="journal article" date="2013" name="Genome Biol.">
        <title>The genome sequence of the most widely cultivated cacao type and its use to identify candidate genes regulating pod color.</title>
        <authorList>
            <person name="Motamayor J.C."/>
            <person name="Mockaitis K."/>
            <person name="Schmutz J."/>
            <person name="Haiminen N."/>
            <person name="Iii D.L."/>
            <person name="Cornejo O."/>
            <person name="Findley S.D."/>
            <person name="Zheng P."/>
            <person name="Utro F."/>
            <person name="Royaert S."/>
            <person name="Saski C."/>
            <person name="Jenkins J."/>
            <person name="Podicheti R."/>
            <person name="Zhao M."/>
            <person name="Scheffler B.E."/>
            <person name="Stack J.C."/>
            <person name="Feltus F.A."/>
            <person name="Mustiga G.M."/>
            <person name="Amores F."/>
            <person name="Phillips W."/>
            <person name="Marelli J.P."/>
            <person name="May G.D."/>
            <person name="Shapiro H."/>
            <person name="Ma J."/>
            <person name="Bustamante C.D."/>
            <person name="Schnell R.J."/>
            <person name="Main D."/>
            <person name="Gilbert D."/>
            <person name="Parida L."/>
            <person name="Kuhn D.N."/>
        </authorList>
    </citation>
    <scope>NUCLEOTIDE SEQUENCE [LARGE SCALE GENOMIC DNA]</scope>
    <source>
        <strain evidence="3">cv. Matina 1-6</strain>
    </source>
</reference>
<dbReference type="eggNOG" id="ENOG502QSU3">
    <property type="taxonomic scope" value="Eukaryota"/>
</dbReference>
<organism evidence="2 3">
    <name type="scientific">Theobroma cacao</name>
    <name type="common">Cacao</name>
    <name type="synonym">Cocoa</name>
    <dbReference type="NCBI Taxonomy" id="3641"/>
    <lineage>
        <taxon>Eukaryota</taxon>
        <taxon>Viridiplantae</taxon>
        <taxon>Streptophyta</taxon>
        <taxon>Embryophyta</taxon>
        <taxon>Tracheophyta</taxon>
        <taxon>Spermatophyta</taxon>
        <taxon>Magnoliopsida</taxon>
        <taxon>eudicotyledons</taxon>
        <taxon>Gunneridae</taxon>
        <taxon>Pentapetalae</taxon>
        <taxon>rosids</taxon>
        <taxon>malvids</taxon>
        <taxon>Malvales</taxon>
        <taxon>Malvaceae</taxon>
        <taxon>Byttnerioideae</taxon>
        <taxon>Theobroma</taxon>
    </lineage>
</organism>
<dbReference type="STRING" id="3641.A0A061FTM6"/>
<dbReference type="Gramene" id="EOY20546">
    <property type="protein sequence ID" value="EOY20546"/>
    <property type="gene ID" value="TCM_011941"/>
</dbReference>
<dbReference type="InParanoid" id="A0A061FTM6"/>
<dbReference type="PANTHER" id="PTHR46880:SF5">
    <property type="entry name" value="DUF4371 DOMAIN-CONTAINING PROTEIN"/>
    <property type="match status" value="1"/>
</dbReference>
<sequence>MLVKLALVLSIATTIIERAFSFMNLIKSILRNRMGDVWLNDCLVTHIERDVFETIDNEAIMKRFPNMKNRRILYLDYMRLFLLKW</sequence>
<dbReference type="PANTHER" id="PTHR46880">
    <property type="entry name" value="RAS-ASSOCIATING DOMAIN-CONTAINING PROTEIN"/>
    <property type="match status" value="1"/>
</dbReference>
<dbReference type="HOGENOM" id="CLU_006175_10_0_1"/>
<dbReference type="OMA" id="MIVETKL"/>
<name>A0A061FTM6_THECC</name>
<dbReference type="AlphaFoldDB" id="A0A061FTM6"/>